<dbReference type="PANTHER" id="PTHR37287:SF1">
    <property type="entry name" value="INO EIGHTY SUBUNIT 1"/>
    <property type="match status" value="1"/>
</dbReference>
<feature type="region of interest" description="Disordered" evidence="1">
    <location>
        <begin position="287"/>
        <end position="382"/>
    </location>
</feature>
<evidence type="ECO:0008006" key="4">
    <source>
        <dbReference type="Google" id="ProtNLM"/>
    </source>
</evidence>
<evidence type="ECO:0000313" key="3">
    <source>
        <dbReference type="Proteomes" id="UP000629468"/>
    </source>
</evidence>
<reference evidence="2 3" key="1">
    <citation type="journal article" name="Sci. Rep.">
        <title>Telomere-to-telomere assembled and centromere annotated genomes of the two main subspecies of the button mushroom Agaricus bisporus reveal especially polymorphic chromosome ends.</title>
        <authorList>
            <person name="Sonnenberg A.S.M."/>
            <person name="Sedaghat-Telgerd N."/>
            <person name="Lavrijssen B."/>
            <person name="Ohm R.A."/>
            <person name="Hendrickx P.M."/>
            <person name="Scholtmeijer K."/>
            <person name="Baars J.J.P."/>
            <person name="van Peer A."/>
        </authorList>
    </citation>
    <scope>NUCLEOTIDE SEQUENCE [LARGE SCALE GENOMIC DNA]</scope>
    <source>
        <strain evidence="2 3">H119_p4</strain>
    </source>
</reference>
<dbReference type="InterPro" id="IPR038014">
    <property type="entry name" value="Ies1"/>
</dbReference>
<name>A0A8H7FB99_AGABI</name>
<proteinExistence type="predicted"/>
<dbReference type="GO" id="GO:0031011">
    <property type="term" value="C:Ino80 complex"/>
    <property type="evidence" value="ECO:0007669"/>
    <property type="project" value="InterPro"/>
</dbReference>
<sequence length="511" mass="57033">MSSRRLVPIKRGEGEPLTRADLQYDFLHRVFSDRQPVFSDPWPNSIDSIAPKLTFHELYIKALLNSTKTTKAFRDKLIESDTFAEDFAMIALLVNVGRINTTMSFFPEMKTTIRSYHPVPALQRTSGNLQDAPRIKHILKSVPLESETNGPSHLPADILSRLSSGHVPPTTVTNLIFVLANHSPTIGQLYLADNVDFIDLFMRADLSSASRANAFLWLCFNYLEGPSLDSEDDYGNDVVVNPFGDSSKDGKLSFMHLTAEEAALENTDPPDELERAEKLMEHRSNLLQGLPSKAKDKTTPTANDSVADDHSDTIGLGGEEIVLIPKGKRKRENPPTSKIFRNATKHQKSAGDKMAKSRKSKGKAAENVTEHSQDPSSPSPATRQRVINLRNQYPSHEHTLPTSSAAIDAETNHRFAPYSRELSSLGRSMDVYQAARARRPVPSRSFLQHAWSKVTTVDPLVDSDDEGDEFIRYEYMQRLRVIAGILETPLSDPAHSAHPPLPEFNHHTRSL</sequence>
<dbReference type="Proteomes" id="UP000629468">
    <property type="component" value="Unassembled WGS sequence"/>
</dbReference>
<evidence type="ECO:0000313" key="2">
    <source>
        <dbReference type="EMBL" id="KAF7784486.1"/>
    </source>
</evidence>
<protein>
    <recommendedName>
        <fullName evidence="4">Ino eighty subunit 1</fullName>
    </recommendedName>
</protein>
<evidence type="ECO:0000256" key="1">
    <source>
        <dbReference type="SAM" id="MobiDB-lite"/>
    </source>
</evidence>
<gene>
    <name evidence="2" type="ORF">Agabi119p4_651</name>
</gene>
<dbReference type="PANTHER" id="PTHR37287">
    <property type="entry name" value="INO EIGHTY SUBUNIT 1"/>
    <property type="match status" value="1"/>
</dbReference>
<comment type="caution">
    <text evidence="2">The sequence shown here is derived from an EMBL/GenBank/DDBJ whole genome shotgun (WGS) entry which is preliminary data.</text>
</comment>
<dbReference type="AlphaFoldDB" id="A0A8H7FB99"/>
<accession>A0A8H7FB99</accession>
<dbReference type="EMBL" id="JABXXO010000001">
    <property type="protein sequence ID" value="KAF7784486.1"/>
    <property type="molecule type" value="Genomic_DNA"/>
</dbReference>
<organism evidence="2 3">
    <name type="scientific">Agaricus bisporus var. burnettii</name>
    <dbReference type="NCBI Taxonomy" id="192524"/>
    <lineage>
        <taxon>Eukaryota</taxon>
        <taxon>Fungi</taxon>
        <taxon>Dikarya</taxon>
        <taxon>Basidiomycota</taxon>
        <taxon>Agaricomycotina</taxon>
        <taxon>Agaricomycetes</taxon>
        <taxon>Agaricomycetidae</taxon>
        <taxon>Agaricales</taxon>
        <taxon>Agaricineae</taxon>
        <taxon>Agaricaceae</taxon>
        <taxon>Agaricus</taxon>
    </lineage>
</organism>